<reference evidence="1 2" key="1">
    <citation type="submission" date="2014-07" db="EMBL/GenBank/DDBJ databases">
        <title>Complete Genome Sequence of Dyella japonica Strain A8 Isolated from Malaysian Tropical Soil.</title>
        <authorList>
            <person name="Hui R.K.H."/>
            <person name="Chen J.-W."/>
            <person name="Chan K.-G."/>
            <person name="Leung F.C.C."/>
        </authorList>
    </citation>
    <scope>NUCLEOTIDE SEQUENCE [LARGE SCALE GENOMIC DNA]</scope>
    <source>
        <strain evidence="1 2">A8</strain>
    </source>
</reference>
<sequence length="410" mass="45823">MSGDRVSEDPVALGTYRSRILDLFEPYIYFRGRRHLRPETFVLPEKFSLSENPEDTIQFLHDVIAYVRQAKVPKLALDHRNVRYLGLAADSILGVILREISLEIRHVRGAYIRGYKPRDGKIRNMMDEVGCVRVLNAGSEEDIKVSLQSGAKVFRHQNRGKALVIEGQVIDQRSQTCADFADHLQACLAAMGYKLTPAARSELLTYVGEILDNAQTHSGLAQWVIVGFIDLEDQDLVYRCVIASFGNSMADTFLRLDREGFAWTSVEPYLLQHKRTGLFSSDWHEEDLLTVMALQGDVSSINTSAATNRGQGTVDFIEFFQGLSEEAAMKRKPTCMTITSGATAIRFDGRHKMQFNPSLQRSVIAFNQANDLLNKPDSSAVQSLQAQRFPGVVISIAAPLSSFDVEKLST</sequence>
<name>A0A075K3C5_9GAMM</name>
<dbReference type="STRING" id="1217721.HY57_13530"/>
<dbReference type="KEGG" id="dja:HY57_13530"/>
<dbReference type="HOGENOM" id="CLU_047566_1_0_6"/>
<keyword evidence="2" id="KW-1185">Reference proteome</keyword>
<accession>A0A075K3C5</accession>
<organism evidence="1 2">
    <name type="scientific">Dyella japonica A8</name>
    <dbReference type="NCBI Taxonomy" id="1217721"/>
    <lineage>
        <taxon>Bacteria</taxon>
        <taxon>Pseudomonadati</taxon>
        <taxon>Pseudomonadota</taxon>
        <taxon>Gammaproteobacteria</taxon>
        <taxon>Lysobacterales</taxon>
        <taxon>Rhodanobacteraceae</taxon>
        <taxon>Dyella</taxon>
    </lineage>
</organism>
<gene>
    <name evidence="1" type="ORF">HY57_13530</name>
</gene>
<proteinExistence type="predicted"/>
<dbReference type="AlphaFoldDB" id="A0A075K3C5"/>
<dbReference type="PATRIC" id="fig|1217721.7.peg.2790"/>
<protein>
    <submittedName>
        <fullName evidence="1">Uncharacterized protein</fullName>
    </submittedName>
</protein>
<dbReference type="Proteomes" id="UP000027987">
    <property type="component" value="Chromosome"/>
</dbReference>
<dbReference type="EMBL" id="CP008884">
    <property type="protein sequence ID" value="AIF48202.1"/>
    <property type="molecule type" value="Genomic_DNA"/>
</dbReference>
<evidence type="ECO:0000313" key="1">
    <source>
        <dbReference type="EMBL" id="AIF48202.1"/>
    </source>
</evidence>
<evidence type="ECO:0000313" key="2">
    <source>
        <dbReference type="Proteomes" id="UP000027987"/>
    </source>
</evidence>